<dbReference type="eggNOG" id="ENOG5031ACR">
    <property type="taxonomic scope" value="Bacteria"/>
</dbReference>
<gene>
    <name evidence="3" type="ordered locus">HBHAL_2064</name>
</gene>
<organism evidence="3 4">
    <name type="scientific">Halobacillus halophilus (strain ATCC 35676 / DSM 2266 / JCM 20832 / KCTC 3685 / LMG 17431 / NBRC 102448 / NCIMB 2269)</name>
    <name type="common">Sporosarcina halophila</name>
    <dbReference type="NCBI Taxonomy" id="866895"/>
    <lineage>
        <taxon>Bacteria</taxon>
        <taxon>Bacillati</taxon>
        <taxon>Bacillota</taxon>
        <taxon>Bacilli</taxon>
        <taxon>Bacillales</taxon>
        <taxon>Bacillaceae</taxon>
        <taxon>Halobacillus</taxon>
    </lineage>
</organism>
<dbReference type="Proteomes" id="UP000007397">
    <property type="component" value="Chromosome"/>
</dbReference>
<protein>
    <recommendedName>
        <fullName evidence="2">Potassium channel domain-containing protein</fullName>
    </recommendedName>
</protein>
<accession>I0JJV6</accession>
<keyword evidence="1" id="KW-0472">Membrane</keyword>
<dbReference type="Pfam" id="PF07885">
    <property type="entry name" value="Ion_trans_2"/>
    <property type="match status" value="1"/>
</dbReference>
<keyword evidence="4" id="KW-1185">Reference proteome</keyword>
<feature type="domain" description="Potassium channel" evidence="2">
    <location>
        <begin position="58"/>
        <end position="128"/>
    </location>
</feature>
<dbReference type="RefSeq" id="WP_014642328.1">
    <property type="nucleotide sequence ID" value="NC_017668.1"/>
</dbReference>
<dbReference type="PATRIC" id="fig|866895.3.peg.1075"/>
<dbReference type="InterPro" id="IPR013099">
    <property type="entry name" value="K_chnl_dom"/>
</dbReference>
<sequence>MIIIAITTMSLILIAGSLRQIFASLEFEHKIFSFQLFLSILLLYTIVMIGFAIIYVSLIEHGVMVYQEAGQFEPLHWKEEIARSMYFSGVTLFTVGYGEMVPVGVGRWIAIFEAMIGYSLPAALVAKVWQHYKIEH</sequence>
<dbReference type="HOGENOM" id="CLU_138978_0_0_9"/>
<name>I0JJV6_HALH3</name>
<evidence type="ECO:0000259" key="2">
    <source>
        <dbReference type="Pfam" id="PF07885"/>
    </source>
</evidence>
<proteinExistence type="predicted"/>
<reference evidence="3 4" key="1">
    <citation type="journal article" date="2013" name="Environ. Microbiol.">
        <title>Chloride and organic osmolytes: a hybrid strategy to cope with elevated salinities by the moderately halophilic, chloride-dependent bacterium Halobacillus halophilus.</title>
        <authorList>
            <person name="Saum S.H."/>
            <person name="Pfeiffer F."/>
            <person name="Palm P."/>
            <person name="Rampp M."/>
            <person name="Schuster S.C."/>
            <person name="Muller V."/>
            <person name="Oesterhelt D."/>
        </authorList>
    </citation>
    <scope>NUCLEOTIDE SEQUENCE [LARGE SCALE GENOMIC DNA]</scope>
    <source>
        <strain evidence="4">ATCC 35676 / DSM 2266 / JCM 20832 / KCTC 3685 / LMG 17431 / NBRC 102448 / NCIMB 2269</strain>
    </source>
</reference>
<keyword evidence="1" id="KW-0812">Transmembrane</keyword>
<dbReference type="EMBL" id="HE717023">
    <property type="protein sequence ID" value="CCG44425.1"/>
    <property type="molecule type" value="Genomic_DNA"/>
</dbReference>
<dbReference type="STRING" id="866895.HBHAL_2064"/>
<dbReference type="Gene3D" id="1.10.287.70">
    <property type="match status" value="1"/>
</dbReference>
<dbReference type="AlphaFoldDB" id="I0JJV6"/>
<evidence type="ECO:0000313" key="4">
    <source>
        <dbReference type="Proteomes" id="UP000007397"/>
    </source>
</evidence>
<feature type="transmembrane region" description="Helical" evidence="1">
    <location>
        <begin position="35"/>
        <end position="59"/>
    </location>
</feature>
<evidence type="ECO:0000313" key="3">
    <source>
        <dbReference type="EMBL" id="CCG44425.1"/>
    </source>
</evidence>
<dbReference type="SUPFAM" id="SSF81324">
    <property type="entry name" value="Voltage-gated potassium channels"/>
    <property type="match status" value="1"/>
</dbReference>
<keyword evidence="1" id="KW-1133">Transmembrane helix</keyword>
<evidence type="ECO:0000256" key="1">
    <source>
        <dbReference type="SAM" id="Phobius"/>
    </source>
</evidence>
<dbReference type="KEGG" id="hhd:HBHAL_2064"/>